<dbReference type="Proteomes" id="UP000812440">
    <property type="component" value="Chromosome 1"/>
</dbReference>
<dbReference type="EMBL" id="JAACNH010000001">
    <property type="protein sequence ID" value="KAG8454638.1"/>
    <property type="molecule type" value="Genomic_DNA"/>
</dbReference>
<dbReference type="OrthoDB" id="75169at2759"/>
<sequence length="108" mass="12273">MVNNQIAEEGASYGLIENDLPCLPNSPSKKISPAKRKQYYINRAIRNSDLIPRAKGRKSLQRLENSEMGCLYKIFFSVLPLHSSLLDPFSLASFHYTLKENETTKNIV</sequence>
<keyword evidence="2" id="KW-1185">Reference proteome</keyword>
<evidence type="ECO:0000313" key="2">
    <source>
        <dbReference type="Proteomes" id="UP000812440"/>
    </source>
</evidence>
<comment type="caution">
    <text evidence="1">The sequence shown here is derived from an EMBL/GenBank/DDBJ whole genome shotgun (WGS) entry which is preliminary data.</text>
</comment>
<protein>
    <submittedName>
        <fullName evidence="1">Uncharacterized protein</fullName>
    </submittedName>
</protein>
<name>A0A8T2KD83_9PIPI</name>
<gene>
    <name evidence="1" type="ORF">GDO86_001019</name>
</gene>
<evidence type="ECO:0000313" key="1">
    <source>
        <dbReference type="EMBL" id="KAG8454638.1"/>
    </source>
</evidence>
<accession>A0A8T2KD83</accession>
<proteinExistence type="predicted"/>
<reference evidence="1" key="1">
    <citation type="thesis" date="2020" institute="ProQuest LLC" country="789 East Eisenhower Parkway, Ann Arbor, MI, USA">
        <title>Comparative Genomics and Chromosome Evolution.</title>
        <authorList>
            <person name="Mudd A.B."/>
        </authorList>
    </citation>
    <scope>NUCLEOTIDE SEQUENCE</scope>
    <source>
        <strain evidence="1">Female2</strain>
        <tissue evidence="1">Blood</tissue>
    </source>
</reference>
<dbReference type="AlphaFoldDB" id="A0A8T2KD83"/>
<organism evidence="1 2">
    <name type="scientific">Hymenochirus boettgeri</name>
    <name type="common">Congo dwarf clawed frog</name>
    <dbReference type="NCBI Taxonomy" id="247094"/>
    <lineage>
        <taxon>Eukaryota</taxon>
        <taxon>Metazoa</taxon>
        <taxon>Chordata</taxon>
        <taxon>Craniata</taxon>
        <taxon>Vertebrata</taxon>
        <taxon>Euteleostomi</taxon>
        <taxon>Amphibia</taxon>
        <taxon>Batrachia</taxon>
        <taxon>Anura</taxon>
        <taxon>Pipoidea</taxon>
        <taxon>Pipidae</taxon>
        <taxon>Pipinae</taxon>
        <taxon>Hymenochirus</taxon>
    </lineage>
</organism>